<comment type="subcellular location">
    <subcellularLocation>
        <location evidence="1 7">Cell membrane</location>
        <topology evidence="1 7">Multi-pass membrane protein</topology>
    </subcellularLocation>
</comment>
<dbReference type="Pfam" id="PF19300">
    <property type="entry name" value="BPD_transp_1_N"/>
    <property type="match status" value="1"/>
</dbReference>
<evidence type="ECO:0000313" key="10">
    <source>
        <dbReference type="Proteomes" id="UP000467327"/>
    </source>
</evidence>
<evidence type="ECO:0000256" key="4">
    <source>
        <dbReference type="ARBA" id="ARBA00022692"/>
    </source>
</evidence>
<dbReference type="PANTHER" id="PTHR43163:SF2">
    <property type="entry name" value="ABC TRANSPORTER PERMEASE PROTEIN"/>
    <property type="match status" value="1"/>
</dbReference>
<keyword evidence="2 7" id="KW-0813">Transport</keyword>
<keyword evidence="3" id="KW-1003">Cell membrane</keyword>
<dbReference type="PROSITE" id="PS50928">
    <property type="entry name" value="ABC_TM1"/>
    <property type="match status" value="1"/>
</dbReference>
<evidence type="ECO:0000256" key="5">
    <source>
        <dbReference type="ARBA" id="ARBA00022989"/>
    </source>
</evidence>
<name>A0AAD1HNX2_9MYCO</name>
<evidence type="ECO:0000313" key="9">
    <source>
        <dbReference type="EMBL" id="BBX08199.1"/>
    </source>
</evidence>
<dbReference type="Pfam" id="PF00528">
    <property type="entry name" value="BPD_transp_1"/>
    <property type="match status" value="1"/>
</dbReference>
<dbReference type="PANTHER" id="PTHR43163">
    <property type="entry name" value="DIPEPTIDE TRANSPORT SYSTEM PERMEASE PROTEIN DPPB-RELATED"/>
    <property type="match status" value="1"/>
</dbReference>
<keyword evidence="6 7" id="KW-0472">Membrane</keyword>
<keyword evidence="5 7" id="KW-1133">Transmembrane helix</keyword>
<keyword evidence="4 7" id="KW-0812">Transmembrane</keyword>
<dbReference type="GO" id="GO:0055085">
    <property type="term" value="P:transmembrane transport"/>
    <property type="evidence" value="ECO:0007669"/>
    <property type="project" value="InterPro"/>
</dbReference>
<feature type="transmembrane region" description="Helical" evidence="7">
    <location>
        <begin position="195"/>
        <end position="218"/>
    </location>
</feature>
<dbReference type="RefSeq" id="WP_115320247.1">
    <property type="nucleotide sequence ID" value="NZ_AP022561.1"/>
</dbReference>
<evidence type="ECO:0000256" key="1">
    <source>
        <dbReference type="ARBA" id="ARBA00004651"/>
    </source>
</evidence>
<evidence type="ECO:0000256" key="6">
    <source>
        <dbReference type="ARBA" id="ARBA00023136"/>
    </source>
</evidence>
<dbReference type="AlphaFoldDB" id="A0AAD1HNX2"/>
<dbReference type="InterPro" id="IPR035906">
    <property type="entry name" value="MetI-like_sf"/>
</dbReference>
<protein>
    <submittedName>
        <fullName evidence="9">Peptide ABC transporter permease</fullName>
    </submittedName>
</protein>
<feature type="transmembrane region" description="Helical" evidence="7">
    <location>
        <begin position="101"/>
        <end position="120"/>
    </location>
</feature>
<feature type="domain" description="ABC transmembrane type-1" evidence="8">
    <location>
        <begin position="95"/>
        <end position="322"/>
    </location>
</feature>
<dbReference type="Proteomes" id="UP000467327">
    <property type="component" value="Chromosome"/>
</dbReference>
<evidence type="ECO:0000256" key="7">
    <source>
        <dbReference type="RuleBase" id="RU363032"/>
    </source>
</evidence>
<feature type="transmembrane region" description="Helical" evidence="7">
    <location>
        <begin position="257"/>
        <end position="279"/>
    </location>
</feature>
<sequence>MKTFIASRLAATLVILVALTAVMFVLQHISPLDPVKAQMGAQASASAVAARREALGLNDPIVTQFWHYLTGAVQGDLGTSYRTRHAVASDLGSFFPATLELAIYGIGIALVLAVLLAFSTTLKWRGSAVLRAILFTGSSAPMFLLGILGLIVFYQKLGWVPANGRIGISNPPTGPTGLLTVDGLLSGRFDVVTDALHHLILPALVLALGPAVAIGRVLRSSLLTDMDSDYVRTARAKGLSESRIVAGHVLRNCVGSALSMTGLQVGLMFAGVLVVEQVFGWPGIGQYIAQSIPVADFPAIAGVTLMLGALYVFINTVVDLLQAAADPRIAVTGG</sequence>
<dbReference type="CDD" id="cd06261">
    <property type="entry name" value="TM_PBP2"/>
    <property type="match status" value="1"/>
</dbReference>
<dbReference type="EMBL" id="AP022561">
    <property type="protein sequence ID" value="BBX08199.1"/>
    <property type="molecule type" value="Genomic_DNA"/>
</dbReference>
<dbReference type="GO" id="GO:0005886">
    <property type="term" value="C:plasma membrane"/>
    <property type="evidence" value="ECO:0007669"/>
    <property type="project" value="UniProtKB-SubCell"/>
</dbReference>
<dbReference type="SUPFAM" id="SSF161098">
    <property type="entry name" value="MetI-like"/>
    <property type="match status" value="1"/>
</dbReference>
<evidence type="ECO:0000256" key="3">
    <source>
        <dbReference type="ARBA" id="ARBA00022475"/>
    </source>
</evidence>
<accession>A0AAD1HNX2</accession>
<feature type="transmembrane region" description="Helical" evidence="7">
    <location>
        <begin position="132"/>
        <end position="154"/>
    </location>
</feature>
<dbReference type="Gene3D" id="1.10.3720.10">
    <property type="entry name" value="MetI-like"/>
    <property type="match status" value="1"/>
</dbReference>
<feature type="transmembrane region" description="Helical" evidence="7">
    <location>
        <begin position="9"/>
        <end position="29"/>
    </location>
</feature>
<organism evidence="9 10">
    <name type="scientific">Mycolicibacterium aichiense</name>
    <dbReference type="NCBI Taxonomy" id="1799"/>
    <lineage>
        <taxon>Bacteria</taxon>
        <taxon>Bacillati</taxon>
        <taxon>Actinomycetota</taxon>
        <taxon>Actinomycetes</taxon>
        <taxon>Mycobacteriales</taxon>
        <taxon>Mycobacteriaceae</taxon>
        <taxon>Mycolicibacterium</taxon>
    </lineage>
</organism>
<reference evidence="9 10" key="1">
    <citation type="journal article" date="2019" name="Emerg. Microbes Infect.">
        <title>Comprehensive subspecies identification of 175 nontuberculous mycobacteria species based on 7547 genomic profiles.</title>
        <authorList>
            <person name="Matsumoto Y."/>
            <person name="Kinjo T."/>
            <person name="Motooka D."/>
            <person name="Nabeya D."/>
            <person name="Jung N."/>
            <person name="Uechi K."/>
            <person name="Horii T."/>
            <person name="Iida T."/>
            <person name="Fujita J."/>
            <person name="Nakamura S."/>
        </authorList>
    </citation>
    <scope>NUCLEOTIDE SEQUENCE [LARGE SCALE GENOMIC DNA]</scope>
    <source>
        <strain evidence="9 10">JCM 6376</strain>
    </source>
</reference>
<keyword evidence="10" id="KW-1185">Reference proteome</keyword>
<dbReference type="KEGG" id="maic:MAIC_30020"/>
<evidence type="ECO:0000259" key="8">
    <source>
        <dbReference type="PROSITE" id="PS50928"/>
    </source>
</evidence>
<proteinExistence type="inferred from homology"/>
<dbReference type="InterPro" id="IPR000515">
    <property type="entry name" value="MetI-like"/>
</dbReference>
<dbReference type="InterPro" id="IPR045621">
    <property type="entry name" value="BPD_transp_1_N"/>
</dbReference>
<feature type="transmembrane region" description="Helical" evidence="7">
    <location>
        <begin position="299"/>
        <end position="318"/>
    </location>
</feature>
<evidence type="ECO:0000256" key="2">
    <source>
        <dbReference type="ARBA" id="ARBA00022448"/>
    </source>
</evidence>
<comment type="similarity">
    <text evidence="7">Belongs to the binding-protein-dependent transport system permease family.</text>
</comment>
<gene>
    <name evidence="9" type="ORF">MAIC_30020</name>
</gene>